<dbReference type="SUPFAM" id="SSF53686">
    <property type="entry name" value="Tryptophan synthase beta subunit-like PLP-dependent enzymes"/>
    <property type="match status" value="1"/>
</dbReference>
<dbReference type="PANTHER" id="PTHR48077">
    <property type="entry name" value="TRYPTOPHAN SYNTHASE-RELATED"/>
    <property type="match status" value="1"/>
</dbReference>
<evidence type="ECO:0000256" key="10">
    <source>
        <dbReference type="ARBA" id="ARBA00022989"/>
    </source>
</evidence>
<dbReference type="GO" id="GO:0005737">
    <property type="term" value="C:cytoplasm"/>
    <property type="evidence" value="ECO:0007669"/>
    <property type="project" value="TreeGrafter"/>
</dbReference>
<evidence type="ECO:0000259" key="17">
    <source>
        <dbReference type="Pfam" id="PF00291"/>
    </source>
</evidence>
<feature type="transmembrane region" description="Helical" evidence="16">
    <location>
        <begin position="1017"/>
        <end position="1041"/>
    </location>
</feature>
<feature type="transmembrane region" description="Helical" evidence="16">
    <location>
        <begin position="1135"/>
        <end position="1155"/>
    </location>
</feature>
<dbReference type="GO" id="GO:0004834">
    <property type="term" value="F:tryptophan synthase activity"/>
    <property type="evidence" value="ECO:0007669"/>
    <property type="project" value="UniProtKB-EC"/>
</dbReference>
<keyword evidence="7 16" id="KW-0812">Transmembrane</keyword>
<keyword evidence="6 15" id="KW-0028">Amino-acid biosynthesis</keyword>
<evidence type="ECO:0000313" key="20">
    <source>
        <dbReference type="Proteomes" id="UP000639643"/>
    </source>
</evidence>
<proteinExistence type="inferred from homology"/>
<keyword evidence="12 15" id="KW-0057">Aromatic amino acid biosynthesis</keyword>
<keyword evidence="8 15" id="KW-0822">Tryptophan biosynthesis</keyword>
<feature type="domain" description="Sodium/calcium exchanger membrane region" evidence="18">
    <location>
        <begin position="1105"/>
        <end position="1245"/>
    </location>
</feature>
<dbReference type="NCBIfam" id="TIGR00378">
    <property type="entry name" value="cax"/>
    <property type="match status" value="1"/>
</dbReference>
<dbReference type="InterPro" id="IPR044880">
    <property type="entry name" value="NCX_ion-bd_dom_sf"/>
</dbReference>
<dbReference type="InterPro" id="IPR036770">
    <property type="entry name" value="Ankyrin_rpt-contain_sf"/>
</dbReference>
<name>A0A8H6JL63_9PEZI</name>
<evidence type="ECO:0000256" key="16">
    <source>
        <dbReference type="SAM" id="Phobius"/>
    </source>
</evidence>
<accession>A0A8H6JL63</accession>
<feature type="transmembrane region" description="Helical" evidence="16">
    <location>
        <begin position="912"/>
        <end position="930"/>
    </location>
</feature>
<dbReference type="GO" id="GO:0016020">
    <property type="term" value="C:membrane"/>
    <property type="evidence" value="ECO:0007669"/>
    <property type="project" value="UniProtKB-SubCell"/>
</dbReference>
<dbReference type="PANTHER" id="PTHR48077:SF3">
    <property type="entry name" value="TRYPTOPHAN SYNTHASE"/>
    <property type="match status" value="1"/>
</dbReference>
<evidence type="ECO:0000256" key="12">
    <source>
        <dbReference type="ARBA" id="ARBA00023141"/>
    </source>
</evidence>
<comment type="pathway">
    <text evidence="3 15">Amino-acid biosynthesis; L-tryptophan biosynthesis; L-tryptophan from chorismate: step 5/5.</text>
</comment>
<keyword evidence="20" id="KW-1185">Reference proteome</keyword>
<dbReference type="Proteomes" id="UP000639643">
    <property type="component" value="Unassembled WGS sequence"/>
</dbReference>
<feature type="transmembrane region" description="Helical" evidence="16">
    <location>
        <begin position="1098"/>
        <end position="1123"/>
    </location>
</feature>
<evidence type="ECO:0000313" key="19">
    <source>
        <dbReference type="EMBL" id="KAF6814635.1"/>
    </source>
</evidence>
<dbReference type="InterPro" id="IPR023026">
    <property type="entry name" value="Trp_synth_beta/beta-like"/>
</dbReference>
<dbReference type="InterPro" id="IPR036052">
    <property type="entry name" value="TrpB-like_PALP_sf"/>
</dbReference>
<dbReference type="Gene3D" id="1.25.40.20">
    <property type="entry name" value="Ankyrin repeat-containing domain"/>
    <property type="match status" value="1"/>
</dbReference>
<evidence type="ECO:0000256" key="3">
    <source>
        <dbReference type="ARBA" id="ARBA00004733"/>
    </source>
</evidence>
<feature type="transmembrane region" description="Helical" evidence="16">
    <location>
        <begin position="942"/>
        <end position="963"/>
    </location>
</feature>
<evidence type="ECO:0000256" key="7">
    <source>
        <dbReference type="ARBA" id="ARBA00022692"/>
    </source>
</evidence>
<dbReference type="SUPFAM" id="SSF48403">
    <property type="entry name" value="Ankyrin repeat"/>
    <property type="match status" value="1"/>
</dbReference>
<protein>
    <recommendedName>
        <fullName evidence="5 15">Tryptophan synthase</fullName>
        <ecNumber evidence="5 15">4.2.1.20</ecNumber>
    </recommendedName>
</protein>
<dbReference type="InterPro" id="IPR004837">
    <property type="entry name" value="NaCa_Exmemb"/>
</dbReference>
<dbReference type="Pfam" id="PF01699">
    <property type="entry name" value="Na_Ca_ex"/>
    <property type="match status" value="2"/>
</dbReference>
<dbReference type="GO" id="GO:0015369">
    <property type="term" value="F:calcium:proton antiporter activity"/>
    <property type="evidence" value="ECO:0007669"/>
    <property type="project" value="InterPro"/>
</dbReference>
<evidence type="ECO:0000259" key="18">
    <source>
        <dbReference type="Pfam" id="PF01699"/>
    </source>
</evidence>
<evidence type="ECO:0000256" key="4">
    <source>
        <dbReference type="ARBA" id="ARBA00008170"/>
    </source>
</evidence>
<dbReference type="InterPro" id="IPR001926">
    <property type="entry name" value="TrpB-like_PALP"/>
</dbReference>
<evidence type="ECO:0000256" key="15">
    <source>
        <dbReference type="RuleBase" id="RU003663"/>
    </source>
</evidence>
<evidence type="ECO:0000256" key="6">
    <source>
        <dbReference type="ARBA" id="ARBA00022605"/>
    </source>
</evidence>
<dbReference type="InterPro" id="IPR006654">
    <property type="entry name" value="Trp_synth_beta"/>
</dbReference>
<dbReference type="Pfam" id="PF00291">
    <property type="entry name" value="PALP"/>
    <property type="match status" value="1"/>
</dbReference>
<comment type="caution">
    <text evidence="19">The sequence shown here is derived from an EMBL/GenBank/DDBJ whole genome shotgun (WGS) entry which is preliminary data.</text>
</comment>
<reference evidence="19" key="1">
    <citation type="journal article" date="2020" name="Phytopathology">
        <title>Genome Sequence Resources of Colletotrichum truncatum, C. plurivorum, C. musicola, and C. sojae: Four Species Pathogenic to Soybean (Glycine max).</title>
        <authorList>
            <person name="Rogerio F."/>
            <person name="Boufleur T.R."/>
            <person name="Ciampi-Guillardi M."/>
            <person name="Sukno S.A."/>
            <person name="Thon M.R."/>
            <person name="Massola Junior N.S."/>
            <person name="Baroncelli R."/>
        </authorList>
    </citation>
    <scope>NUCLEOTIDE SEQUENCE</scope>
    <source>
        <strain evidence="19">LFN0074</strain>
    </source>
</reference>
<keyword evidence="11 16" id="KW-0472">Membrane</keyword>
<keyword evidence="10 16" id="KW-1133">Transmembrane helix</keyword>
<feature type="transmembrane region" description="Helical" evidence="16">
    <location>
        <begin position="1175"/>
        <end position="1195"/>
    </location>
</feature>
<evidence type="ECO:0000256" key="13">
    <source>
        <dbReference type="ARBA" id="ARBA00023239"/>
    </source>
</evidence>
<dbReference type="OrthoDB" id="1699231at2759"/>
<dbReference type="FunFam" id="3.40.50.1100:FF:000004">
    <property type="entry name" value="Tryptophan synthase beta chain"/>
    <property type="match status" value="1"/>
</dbReference>
<dbReference type="Gene3D" id="3.40.50.1100">
    <property type="match status" value="2"/>
</dbReference>
<dbReference type="InterPro" id="IPR004798">
    <property type="entry name" value="CAX-like"/>
</dbReference>
<evidence type="ECO:0000256" key="9">
    <source>
        <dbReference type="ARBA" id="ARBA00022898"/>
    </source>
</evidence>
<feature type="domain" description="Sodium/calcium exchanger membrane region" evidence="18">
    <location>
        <begin position="910"/>
        <end position="1076"/>
    </location>
</feature>
<sequence length="1378" mass="148300">MSGSAALLGIYDPSKPSYERTAMASDGNCVLSTKRFGNYGGQYVFEGLMEYLTALESAFLQHTATQDFWGEYFAHNDFTGCANRILLAERLTGRVGGAKIWLIRDDLMHTGSYKINNVLGQVLLARRMGRRTIITATGAGQHGVAAAAICARFGMECTVYMGAADMARQSINVKKIQLYGARVVSVHTGAMTLREAMSQAFTSVAGCQDSAFYLAGTPTGPHPLPVIVQTFLSAVSVSAKDAFRGLAGKLPDVVVACVGTGANALATFESFTNESTVKLVGVEAAGLGIDTGHHSATLTKGTKGVFNGAMSYVLQDAFGQIQTSHSIAAGLDYPGVSPRLSDLKDRQGIKLAYATDQEAIESFLMTAELEGILPALEGAHAIHIATKLARAMGTGDILSDVLTTMLSVQQLPAELLDQISRFIPSSFDISRLALTCVRLHVVANPVLYRRALESRTVLTWAVNRDRPDVIERALSYQDRSACRKDTYELNIHLHQALICGSFRAANALLDVGAGVVYCRDSACRSSCARTRRWLLDNTSCMLGSLALAARRRYCATVQDNRHCPYTSEREFWGWKRRAMVKITGQLRGLTGRFGPASGELQHELDLALIAAVAADAHSPEVMAYLVGIGADVNAVVNSCITGQAWFGALDEEVAELFTDKVRFLLAHGVDAARVFSGDGCQTPIEFLLTKVFRNCFYKMDTSWIPGALHQMDILEDLGCLTWPSVTLCYEHRDDRVPTSIRPVHDAEPGAHEIQRIFASKSGLVKPLQEALCLHALFRPFARQAQGNRATEAPMPALRRRGLARRPDFVWRTSTYGLDRISFPAHMHASLKNTFGRDIIVTSRDINTMLRLSSSPRVVESALPGGMMSPAPPVPRCVAYDTGRLNHMLAVFLLVVLLLAASTETFSRSPTAFLVLNMLAIIPLSAVHAFGTRQVSTKLDAASGGLLQVTSGNAFKLIFGIVALRENQVEVAQSSILGSVLFDVLVATGSCFFFGGIFNMRDGNASGGTQQVFASGTAQTTCSIMALSSASLFIPVTLYSVLDATESPQKDRAILMLSRGTAVVLLLLYVLYLWFRLRTHSSLFDDEADRRHDEAGEPVLGPVAAAVALAVTTALFAVCAARVVASIDSFAESARVSRGFVALVCVPVVGNAAGYLDAVSLAIRNRMDLAMSAATGSGVQVALFVAPSLVVLAWAVLDKPLTLRFETLCTVAFVVSLMLVARTVQDGRSNYLEGAMLVGLHLIIALAVDGVPGEDPGDTWLTEQRHPLQVEATVIPGSAVKRPKPTGLILPWRANVVHGVVETSGIKPNRLRGEGSVLSRRPGGTYVGKVNTLTINTSYPSHHTCQPDMAGPPICTATKRRGAYDTTGVAKPLPPPKPR</sequence>
<dbReference type="NCBIfam" id="TIGR00263">
    <property type="entry name" value="trpB"/>
    <property type="match status" value="1"/>
</dbReference>
<feature type="transmembrane region" description="Helical" evidence="16">
    <location>
        <begin position="884"/>
        <end position="900"/>
    </location>
</feature>
<feature type="transmembrane region" description="Helical" evidence="16">
    <location>
        <begin position="1053"/>
        <end position="1074"/>
    </location>
</feature>
<evidence type="ECO:0000256" key="5">
    <source>
        <dbReference type="ARBA" id="ARBA00012043"/>
    </source>
</evidence>
<comment type="cofactor">
    <cofactor evidence="1 15">
        <name>pyridoxal 5'-phosphate</name>
        <dbReference type="ChEBI" id="CHEBI:597326"/>
    </cofactor>
</comment>
<comment type="similarity">
    <text evidence="4">Belongs to the Ca(2+):cation antiporter (CaCA) (TC 2.A.19) family.</text>
</comment>
<comment type="subcellular location">
    <subcellularLocation>
        <location evidence="2">Membrane</location>
        <topology evidence="2">Multi-pass membrane protein</topology>
    </subcellularLocation>
</comment>
<organism evidence="19 20">
    <name type="scientific">Colletotrichum musicola</name>
    <dbReference type="NCBI Taxonomy" id="2175873"/>
    <lineage>
        <taxon>Eukaryota</taxon>
        <taxon>Fungi</taxon>
        <taxon>Dikarya</taxon>
        <taxon>Ascomycota</taxon>
        <taxon>Pezizomycotina</taxon>
        <taxon>Sordariomycetes</taxon>
        <taxon>Hypocreomycetidae</taxon>
        <taxon>Glomerellales</taxon>
        <taxon>Glomerellaceae</taxon>
        <taxon>Colletotrichum</taxon>
        <taxon>Colletotrichum orchidearum species complex</taxon>
    </lineage>
</organism>
<comment type="catalytic activity">
    <reaction evidence="14 15">
        <text>(1S,2R)-1-C-(indol-3-yl)glycerol 3-phosphate + L-serine = D-glyceraldehyde 3-phosphate + L-tryptophan + H2O</text>
        <dbReference type="Rhea" id="RHEA:10532"/>
        <dbReference type="ChEBI" id="CHEBI:15377"/>
        <dbReference type="ChEBI" id="CHEBI:33384"/>
        <dbReference type="ChEBI" id="CHEBI:57912"/>
        <dbReference type="ChEBI" id="CHEBI:58866"/>
        <dbReference type="ChEBI" id="CHEBI:59776"/>
        <dbReference type="EC" id="4.2.1.20"/>
    </reaction>
</comment>
<evidence type="ECO:0000256" key="11">
    <source>
        <dbReference type="ARBA" id="ARBA00023136"/>
    </source>
</evidence>
<evidence type="ECO:0000256" key="14">
    <source>
        <dbReference type="ARBA" id="ARBA00049047"/>
    </source>
</evidence>
<feature type="transmembrane region" description="Helical" evidence="16">
    <location>
        <begin position="975"/>
        <end position="997"/>
    </location>
</feature>
<dbReference type="Gene3D" id="1.20.1420.30">
    <property type="entry name" value="NCX, central ion-binding region"/>
    <property type="match status" value="1"/>
</dbReference>
<dbReference type="UniPathway" id="UPA00035">
    <property type="reaction ID" value="UER00044"/>
</dbReference>
<feature type="domain" description="Tryptophan synthase beta chain-like PALP" evidence="17">
    <location>
        <begin position="86"/>
        <end position="393"/>
    </location>
</feature>
<evidence type="ECO:0000256" key="8">
    <source>
        <dbReference type="ARBA" id="ARBA00022822"/>
    </source>
</evidence>
<evidence type="ECO:0000256" key="1">
    <source>
        <dbReference type="ARBA" id="ARBA00001933"/>
    </source>
</evidence>
<dbReference type="EC" id="4.2.1.20" evidence="5 15"/>
<gene>
    <name evidence="19" type="ORF">CMUS01_12601</name>
</gene>
<evidence type="ECO:0000256" key="2">
    <source>
        <dbReference type="ARBA" id="ARBA00004141"/>
    </source>
</evidence>
<dbReference type="EMBL" id="WIGM01000723">
    <property type="protein sequence ID" value="KAF6814635.1"/>
    <property type="molecule type" value="Genomic_DNA"/>
</dbReference>
<keyword evidence="13 15" id="KW-0456">Lyase</keyword>
<keyword evidence="9 15" id="KW-0663">Pyridoxal phosphate</keyword>